<dbReference type="SUPFAM" id="SSF55347">
    <property type="entry name" value="Glyceraldehyde-3-phosphate dehydrogenase-like, C-terminal domain"/>
    <property type="match status" value="1"/>
</dbReference>
<dbReference type="eggNOG" id="COG0673">
    <property type="taxonomic scope" value="Bacteria"/>
</dbReference>
<dbReference type="InterPro" id="IPR000683">
    <property type="entry name" value="Gfo/Idh/MocA-like_OxRdtase_N"/>
</dbReference>
<gene>
    <name evidence="5" type="ORF">OP10G_2898</name>
</gene>
<dbReference type="Proteomes" id="UP000027982">
    <property type="component" value="Chromosome"/>
</dbReference>
<dbReference type="InterPro" id="IPR055170">
    <property type="entry name" value="GFO_IDH_MocA-like_dom"/>
</dbReference>
<dbReference type="PANTHER" id="PTHR43708">
    <property type="entry name" value="CONSERVED EXPRESSED OXIDOREDUCTASE (EUROFUNG)"/>
    <property type="match status" value="1"/>
</dbReference>
<dbReference type="Pfam" id="PF22725">
    <property type="entry name" value="GFO_IDH_MocA_C3"/>
    <property type="match status" value="1"/>
</dbReference>
<reference evidence="5 6" key="1">
    <citation type="journal article" date="2014" name="PLoS ONE">
        <title>The first complete genome sequence of the class fimbriimonadia in the phylum armatimonadetes.</title>
        <authorList>
            <person name="Hu Z.Y."/>
            <person name="Wang Y.Z."/>
            <person name="Im W.T."/>
            <person name="Wang S.Y."/>
            <person name="Zhao G.P."/>
            <person name="Zheng H.J."/>
            <person name="Quan Z.X."/>
        </authorList>
    </citation>
    <scope>NUCLEOTIDE SEQUENCE [LARGE SCALE GENOMIC DNA]</scope>
    <source>
        <strain evidence="5">Gsoil 348</strain>
    </source>
</reference>
<evidence type="ECO:0000313" key="5">
    <source>
        <dbReference type="EMBL" id="AIE86266.1"/>
    </source>
</evidence>
<dbReference type="KEGG" id="fgi:OP10G_2898"/>
<feature type="domain" description="Gfo/Idh/MocA-like oxidoreductase N-terminal" evidence="3">
    <location>
        <begin position="6"/>
        <end position="125"/>
    </location>
</feature>
<evidence type="ECO:0000256" key="1">
    <source>
        <dbReference type="ARBA" id="ARBA00010928"/>
    </source>
</evidence>
<accession>A0A068NS40</accession>
<dbReference type="PANTHER" id="PTHR43708:SF5">
    <property type="entry name" value="CONSERVED EXPRESSED OXIDOREDUCTASE (EUROFUNG)-RELATED"/>
    <property type="match status" value="1"/>
</dbReference>
<evidence type="ECO:0000259" key="4">
    <source>
        <dbReference type="Pfam" id="PF22725"/>
    </source>
</evidence>
<dbReference type="STRING" id="661478.OP10G_2898"/>
<dbReference type="GO" id="GO:0016491">
    <property type="term" value="F:oxidoreductase activity"/>
    <property type="evidence" value="ECO:0007669"/>
    <property type="project" value="UniProtKB-KW"/>
</dbReference>
<dbReference type="OrthoDB" id="179913at2"/>
<proteinExistence type="inferred from homology"/>
<dbReference type="InterPro" id="IPR051317">
    <property type="entry name" value="Gfo/Idh/MocA_oxidoreduct"/>
</dbReference>
<dbReference type="HOGENOM" id="CLU_725249_0_0_0"/>
<comment type="similarity">
    <text evidence="1">Belongs to the Gfo/Idh/MocA family.</text>
</comment>
<evidence type="ECO:0000313" key="6">
    <source>
        <dbReference type="Proteomes" id="UP000027982"/>
    </source>
</evidence>
<dbReference type="GO" id="GO:0000166">
    <property type="term" value="F:nucleotide binding"/>
    <property type="evidence" value="ECO:0007669"/>
    <property type="project" value="InterPro"/>
</dbReference>
<dbReference type="InterPro" id="IPR036291">
    <property type="entry name" value="NAD(P)-bd_dom_sf"/>
</dbReference>
<protein>
    <submittedName>
        <fullName evidence="5">Oxidoreductase</fullName>
    </submittedName>
</protein>
<dbReference type="EMBL" id="CP007139">
    <property type="protein sequence ID" value="AIE86266.1"/>
    <property type="molecule type" value="Genomic_DNA"/>
</dbReference>
<sequence length="331" mass="37113">MKAEEFGIGMVGLGGIANVHLEAYQGEGLRVVGGADPDPAARKAKEDRFGIATYDDAEELAARDDVHVLDVTVPHEAEIRIPLMQRLVKHGKPIVLQKPVANTHADALRIIEIAEEARVPLVVHHQSLFVPAFQAAHDLIQAGRIGDPYFCQIHNRGWWEFDHPIFGKNERWVLASMGIHHLALLDYWFGAWQDVYAMMGRDAGQKCVQGDTWSVLNIRYESGMRAMVQNNWSCRDDEAHNHPNEEVIVQGDRGTLTVRGNEVSLRTDAGEERFDVTEKWFPHAFGRFMRAYLQSLAEGRPFVTEGRSNLRVVGLMDAAYRSAEQGRVVAA</sequence>
<keyword evidence="6" id="KW-1185">Reference proteome</keyword>
<keyword evidence="2" id="KW-0560">Oxidoreductase</keyword>
<name>A0A068NS40_FIMGI</name>
<dbReference type="Gene3D" id="3.40.50.720">
    <property type="entry name" value="NAD(P)-binding Rossmann-like Domain"/>
    <property type="match status" value="1"/>
</dbReference>
<dbReference type="RefSeq" id="WP_025229757.1">
    <property type="nucleotide sequence ID" value="NZ_CP007139.1"/>
</dbReference>
<evidence type="ECO:0000256" key="2">
    <source>
        <dbReference type="ARBA" id="ARBA00023002"/>
    </source>
</evidence>
<dbReference type="Gene3D" id="3.30.360.10">
    <property type="entry name" value="Dihydrodipicolinate Reductase, domain 2"/>
    <property type="match status" value="1"/>
</dbReference>
<dbReference type="AlphaFoldDB" id="A0A068NS40"/>
<dbReference type="Pfam" id="PF01408">
    <property type="entry name" value="GFO_IDH_MocA"/>
    <property type="match status" value="1"/>
</dbReference>
<dbReference type="SUPFAM" id="SSF51735">
    <property type="entry name" value="NAD(P)-binding Rossmann-fold domains"/>
    <property type="match status" value="1"/>
</dbReference>
<organism evidence="5 6">
    <name type="scientific">Fimbriimonas ginsengisoli Gsoil 348</name>
    <dbReference type="NCBI Taxonomy" id="661478"/>
    <lineage>
        <taxon>Bacteria</taxon>
        <taxon>Bacillati</taxon>
        <taxon>Armatimonadota</taxon>
        <taxon>Fimbriimonadia</taxon>
        <taxon>Fimbriimonadales</taxon>
        <taxon>Fimbriimonadaceae</taxon>
        <taxon>Fimbriimonas</taxon>
    </lineage>
</organism>
<feature type="domain" description="GFO/IDH/MocA-like oxidoreductase" evidence="4">
    <location>
        <begin position="133"/>
        <end position="256"/>
    </location>
</feature>
<evidence type="ECO:0000259" key="3">
    <source>
        <dbReference type="Pfam" id="PF01408"/>
    </source>
</evidence>